<protein>
    <submittedName>
        <fullName evidence="1">Uncharacterized protein</fullName>
    </submittedName>
</protein>
<gene>
    <name evidence="1" type="ORF">L9F63_004878</name>
</gene>
<proteinExistence type="predicted"/>
<dbReference type="AlphaFoldDB" id="A0AAD8E6S0"/>
<dbReference type="Proteomes" id="UP001233999">
    <property type="component" value="Unassembled WGS sequence"/>
</dbReference>
<reference evidence="1" key="2">
    <citation type="submission" date="2023-05" db="EMBL/GenBank/DDBJ databases">
        <authorList>
            <person name="Fouks B."/>
        </authorList>
    </citation>
    <scope>NUCLEOTIDE SEQUENCE</scope>
    <source>
        <strain evidence="1">Stay&amp;Tobe</strain>
        <tissue evidence="1">Testes</tissue>
    </source>
</reference>
<dbReference type="EMBL" id="JASPKZ010008855">
    <property type="protein sequence ID" value="KAJ9578921.1"/>
    <property type="molecule type" value="Genomic_DNA"/>
</dbReference>
<feature type="non-terminal residue" evidence="1">
    <location>
        <position position="1"/>
    </location>
</feature>
<feature type="non-terminal residue" evidence="1">
    <location>
        <position position="77"/>
    </location>
</feature>
<keyword evidence="2" id="KW-1185">Reference proteome</keyword>
<evidence type="ECO:0000313" key="2">
    <source>
        <dbReference type="Proteomes" id="UP001233999"/>
    </source>
</evidence>
<accession>A0AAD8E6S0</accession>
<reference evidence="1" key="1">
    <citation type="journal article" date="2023" name="IScience">
        <title>Live-bearing cockroach genome reveals convergent evolutionary mechanisms linked to viviparity in insects and beyond.</title>
        <authorList>
            <person name="Fouks B."/>
            <person name="Harrison M.C."/>
            <person name="Mikhailova A.A."/>
            <person name="Marchal E."/>
            <person name="English S."/>
            <person name="Carruthers M."/>
            <person name="Jennings E.C."/>
            <person name="Chiamaka E.L."/>
            <person name="Frigard R.A."/>
            <person name="Pippel M."/>
            <person name="Attardo G.M."/>
            <person name="Benoit J.B."/>
            <person name="Bornberg-Bauer E."/>
            <person name="Tobe S.S."/>
        </authorList>
    </citation>
    <scope>NUCLEOTIDE SEQUENCE</scope>
    <source>
        <strain evidence="1">Stay&amp;Tobe</strain>
    </source>
</reference>
<name>A0AAD8E6S0_DIPPU</name>
<comment type="caution">
    <text evidence="1">The sequence shown here is derived from an EMBL/GenBank/DDBJ whole genome shotgun (WGS) entry which is preliminary data.</text>
</comment>
<sequence length="77" mass="8924">RFLALIRLQDGINNGRERIYELFVFLSRSLRCIDLTADLHIISLTLRLASSAVTQVNINTILFTSMARMFTFKISFR</sequence>
<evidence type="ECO:0000313" key="1">
    <source>
        <dbReference type="EMBL" id="KAJ9578921.1"/>
    </source>
</evidence>
<organism evidence="1 2">
    <name type="scientific">Diploptera punctata</name>
    <name type="common">Pacific beetle cockroach</name>
    <dbReference type="NCBI Taxonomy" id="6984"/>
    <lineage>
        <taxon>Eukaryota</taxon>
        <taxon>Metazoa</taxon>
        <taxon>Ecdysozoa</taxon>
        <taxon>Arthropoda</taxon>
        <taxon>Hexapoda</taxon>
        <taxon>Insecta</taxon>
        <taxon>Pterygota</taxon>
        <taxon>Neoptera</taxon>
        <taxon>Polyneoptera</taxon>
        <taxon>Dictyoptera</taxon>
        <taxon>Blattodea</taxon>
        <taxon>Blaberoidea</taxon>
        <taxon>Blaberidae</taxon>
        <taxon>Diplopterinae</taxon>
        <taxon>Diploptera</taxon>
    </lineage>
</organism>